<protein>
    <submittedName>
        <fullName evidence="1">Uncharacterized protein</fullName>
    </submittedName>
</protein>
<gene>
    <name evidence="1" type="ORF">BJ983_005293</name>
</gene>
<dbReference type="RefSeq" id="WP_179796544.1">
    <property type="nucleotide sequence ID" value="NZ_BAABHP010000001.1"/>
</dbReference>
<organism evidence="1 2">
    <name type="scientific">Actinomycetospora corticicola</name>
    <dbReference type="NCBI Taxonomy" id="663602"/>
    <lineage>
        <taxon>Bacteria</taxon>
        <taxon>Bacillati</taxon>
        <taxon>Actinomycetota</taxon>
        <taxon>Actinomycetes</taxon>
        <taxon>Pseudonocardiales</taxon>
        <taxon>Pseudonocardiaceae</taxon>
        <taxon>Actinomycetospora</taxon>
    </lineage>
</organism>
<comment type="caution">
    <text evidence="1">The sequence shown here is derived from an EMBL/GenBank/DDBJ whole genome shotgun (WGS) entry which is preliminary data.</text>
</comment>
<dbReference type="Proteomes" id="UP000535890">
    <property type="component" value="Unassembled WGS sequence"/>
</dbReference>
<keyword evidence="2" id="KW-1185">Reference proteome</keyword>
<evidence type="ECO:0000313" key="1">
    <source>
        <dbReference type="EMBL" id="NYD39191.1"/>
    </source>
</evidence>
<dbReference type="EMBL" id="JACCBN010000001">
    <property type="protein sequence ID" value="NYD39191.1"/>
    <property type="molecule type" value="Genomic_DNA"/>
</dbReference>
<name>A0A7Y9E131_9PSEU</name>
<dbReference type="AlphaFoldDB" id="A0A7Y9E131"/>
<accession>A0A7Y9E131</accession>
<proteinExistence type="predicted"/>
<reference evidence="1 2" key="1">
    <citation type="submission" date="2020-07" db="EMBL/GenBank/DDBJ databases">
        <title>Sequencing the genomes of 1000 actinobacteria strains.</title>
        <authorList>
            <person name="Klenk H.-P."/>
        </authorList>
    </citation>
    <scope>NUCLEOTIDE SEQUENCE [LARGE SCALE GENOMIC DNA]</scope>
    <source>
        <strain evidence="1 2">DSM 45772</strain>
    </source>
</reference>
<sequence>MSVMSDATRIRMVARTALVQIDTLVDEGLRGAALEALIEHAEALAVAPFARVRRDPFPHLCRLRYLLEGLVGRTSHTLVGTLDDLIARSVRLPVRSP</sequence>
<evidence type="ECO:0000313" key="2">
    <source>
        <dbReference type="Proteomes" id="UP000535890"/>
    </source>
</evidence>